<dbReference type="InterPro" id="IPR011990">
    <property type="entry name" value="TPR-like_helical_dom_sf"/>
</dbReference>
<dbReference type="EMBL" id="CM010721">
    <property type="protein sequence ID" value="RZC69553.1"/>
    <property type="molecule type" value="Genomic_DNA"/>
</dbReference>
<dbReference type="PROSITE" id="PS51375">
    <property type="entry name" value="PPR"/>
    <property type="match status" value="1"/>
</dbReference>
<feature type="repeat" description="PPR" evidence="3">
    <location>
        <begin position="60"/>
        <end position="94"/>
    </location>
</feature>
<dbReference type="InterPro" id="IPR000504">
    <property type="entry name" value="RRM_dom"/>
</dbReference>
<dbReference type="Pfam" id="PF00076">
    <property type="entry name" value="RRM_1"/>
    <property type="match status" value="1"/>
</dbReference>
<dbReference type="Pfam" id="PF01535">
    <property type="entry name" value="PPR"/>
    <property type="match status" value="1"/>
</dbReference>
<feature type="domain" description="RRM" evidence="4">
    <location>
        <begin position="63"/>
        <end position="145"/>
    </location>
</feature>
<dbReference type="InterPro" id="IPR046848">
    <property type="entry name" value="E_motif"/>
</dbReference>
<dbReference type="PROSITE" id="PS50102">
    <property type="entry name" value="RRM"/>
    <property type="match status" value="1"/>
</dbReference>
<dbReference type="AlphaFoldDB" id="A0A4Y7K889"/>
<dbReference type="Gramene" id="RZC69553">
    <property type="protein sequence ID" value="RZC69553"/>
    <property type="gene ID" value="C5167_033045"/>
</dbReference>
<dbReference type="GO" id="GO:0003723">
    <property type="term" value="F:RNA binding"/>
    <property type="evidence" value="ECO:0007669"/>
    <property type="project" value="UniProtKB-UniRule"/>
</dbReference>
<dbReference type="Gene3D" id="1.25.40.10">
    <property type="entry name" value="Tetratricopeptide repeat domain"/>
    <property type="match status" value="1"/>
</dbReference>
<gene>
    <name evidence="5" type="ORF">C5167_033045</name>
</gene>
<keyword evidence="6" id="KW-1185">Reference proteome</keyword>
<reference evidence="5 6" key="1">
    <citation type="journal article" date="2018" name="Science">
        <title>The opium poppy genome and morphinan production.</title>
        <authorList>
            <person name="Guo L."/>
            <person name="Winzer T."/>
            <person name="Yang X."/>
            <person name="Li Y."/>
            <person name="Ning Z."/>
            <person name="He Z."/>
            <person name="Teodor R."/>
            <person name="Lu Y."/>
            <person name="Bowser T.A."/>
            <person name="Graham I.A."/>
            <person name="Ye K."/>
        </authorList>
    </citation>
    <scope>NUCLEOTIDE SEQUENCE [LARGE SCALE GENOMIC DNA]</scope>
    <source>
        <strain evidence="6">cv. HN1</strain>
        <tissue evidence="5">Leaves</tissue>
    </source>
</reference>
<dbReference type="InterPro" id="IPR035979">
    <property type="entry name" value="RBD_domain_sf"/>
</dbReference>
<dbReference type="SUPFAM" id="SSF54928">
    <property type="entry name" value="RNA-binding domain, RBD"/>
    <property type="match status" value="1"/>
</dbReference>
<evidence type="ECO:0000313" key="6">
    <source>
        <dbReference type="Proteomes" id="UP000316621"/>
    </source>
</evidence>
<keyword evidence="2" id="KW-0694">RNA-binding</keyword>
<evidence type="ECO:0000256" key="2">
    <source>
        <dbReference type="PROSITE-ProRule" id="PRU00176"/>
    </source>
</evidence>
<name>A0A4Y7K889_PAPSO</name>
<dbReference type="PANTHER" id="PTHR47926">
    <property type="entry name" value="PENTATRICOPEPTIDE REPEAT-CONTAINING PROTEIN"/>
    <property type="match status" value="1"/>
</dbReference>
<evidence type="ECO:0000256" key="3">
    <source>
        <dbReference type="PROSITE-ProRule" id="PRU00708"/>
    </source>
</evidence>
<sequence length="225" mass="24855">MVDLLGRAGFLDEAEKLIKSMPTEPDAVVWGALLFACKSYGSVALGERVAKKLLLLDPSDSATYVLLANLYREAEMWDKAKEVRKMMRDRGVEKTPGCSSIEVNEVSKGFWFVAFSMAEEATRAVNGMNGKTIGRKPPYVAMAQHRGERKARLRIIYLALCAMTPLQIGMPGFHPGGSRFAPQQLYSGQGTPGLVPFKPDGYVFQLQLMPGIWPGVGPNIMMLYY</sequence>
<evidence type="ECO:0000259" key="4">
    <source>
        <dbReference type="PROSITE" id="PS50102"/>
    </source>
</evidence>
<dbReference type="GO" id="GO:0009451">
    <property type="term" value="P:RNA modification"/>
    <property type="evidence" value="ECO:0007669"/>
    <property type="project" value="InterPro"/>
</dbReference>
<dbReference type="Pfam" id="PF20431">
    <property type="entry name" value="E_motif"/>
    <property type="match status" value="1"/>
</dbReference>
<evidence type="ECO:0000256" key="1">
    <source>
        <dbReference type="ARBA" id="ARBA00022737"/>
    </source>
</evidence>
<evidence type="ECO:0000313" key="5">
    <source>
        <dbReference type="EMBL" id="RZC69553.1"/>
    </source>
</evidence>
<dbReference type="PANTHER" id="PTHR47926:SF436">
    <property type="entry name" value="PENTATRICOPEPTIDE REPEAT-CONTAINING PROTEIN ELI1, CHLOROPLASTIC-LIKE ISOFORM X2"/>
    <property type="match status" value="1"/>
</dbReference>
<organism evidence="5 6">
    <name type="scientific">Papaver somniferum</name>
    <name type="common">Opium poppy</name>
    <dbReference type="NCBI Taxonomy" id="3469"/>
    <lineage>
        <taxon>Eukaryota</taxon>
        <taxon>Viridiplantae</taxon>
        <taxon>Streptophyta</taxon>
        <taxon>Embryophyta</taxon>
        <taxon>Tracheophyta</taxon>
        <taxon>Spermatophyta</taxon>
        <taxon>Magnoliopsida</taxon>
        <taxon>Ranunculales</taxon>
        <taxon>Papaveraceae</taxon>
        <taxon>Papaveroideae</taxon>
        <taxon>Papaver</taxon>
    </lineage>
</organism>
<accession>A0A4Y7K889</accession>
<dbReference type="InterPro" id="IPR002885">
    <property type="entry name" value="PPR_rpt"/>
</dbReference>
<dbReference type="InterPro" id="IPR046960">
    <property type="entry name" value="PPR_At4g14850-like_plant"/>
</dbReference>
<dbReference type="Proteomes" id="UP000316621">
    <property type="component" value="Chromosome 7"/>
</dbReference>
<proteinExistence type="predicted"/>
<protein>
    <recommendedName>
        <fullName evidence="4">RRM domain-containing protein</fullName>
    </recommendedName>
</protein>
<keyword evidence="1" id="KW-0677">Repeat</keyword>